<proteinExistence type="inferred from homology"/>
<dbReference type="GO" id="GO:0005507">
    <property type="term" value="F:copper ion binding"/>
    <property type="evidence" value="ECO:0007669"/>
    <property type="project" value="UniProtKB-UniRule"/>
</dbReference>
<dbReference type="NCBIfam" id="NF033814">
    <property type="entry name" value="copper_CopC"/>
    <property type="match status" value="1"/>
</dbReference>
<keyword evidence="11" id="KW-1185">Reference proteome</keyword>
<comment type="subcellular location">
    <subcellularLocation>
        <location evidence="1 7">Periplasm</location>
    </subcellularLocation>
</comment>
<organism evidence="10 11">
    <name type="scientific">Lysobacter defluvii IMMIB APB-9 = DSM 18482</name>
    <dbReference type="NCBI Taxonomy" id="1385515"/>
    <lineage>
        <taxon>Bacteria</taxon>
        <taxon>Pseudomonadati</taxon>
        <taxon>Pseudomonadota</taxon>
        <taxon>Gammaproteobacteria</taxon>
        <taxon>Lysobacterales</taxon>
        <taxon>Lysobacteraceae</taxon>
        <taxon>Novilysobacter</taxon>
    </lineage>
</organism>
<evidence type="ECO:0000256" key="3">
    <source>
        <dbReference type="ARBA" id="ARBA00022723"/>
    </source>
</evidence>
<dbReference type="GO" id="GO:0046688">
    <property type="term" value="P:response to copper ion"/>
    <property type="evidence" value="ECO:0007669"/>
    <property type="project" value="UniProtKB-UniRule"/>
</dbReference>
<name>A0A0A0M9X5_9GAMM</name>
<dbReference type="EMBL" id="AVBH01000001">
    <property type="protein sequence ID" value="KGO99858.1"/>
    <property type="molecule type" value="Genomic_DNA"/>
</dbReference>
<keyword evidence="6 7" id="KW-0186">Copper</keyword>
<protein>
    <recommendedName>
        <fullName evidence="7">Copper resistance protein C</fullName>
    </recommendedName>
</protein>
<evidence type="ECO:0000256" key="6">
    <source>
        <dbReference type="ARBA" id="ARBA00023008"/>
    </source>
</evidence>
<feature type="signal peptide" evidence="8">
    <location>
        <begin position="1"/>
        <end position="30"/>
    </location>
</feature>
<dbReference type="Proteomes" id="UP000030003">
    <property type="component" value="Unassembled WGS sequence"/>
</dbReference>
<dbReference type="Pfam" id="PF04234">
    <property type="entry name" value="CopC"/>
    <property type="match status" value="1"/>
</dbReference>
<keyword evidence="3 7" id="KW-0479">Metal-binding</keyword>
<dbReference type="InterPro" id="IPR014756">
    <property type="entry name" value="Ig_E-set"/>
</dbReference>
<keyword evidence="4 7" id="KW-0732">Signal</keyword>
<gene>
    <name evidence="10" type="ORF">N791_00045</name>
</gene>
<comment type="similarity">
    <text evidence="2 7">Belongs to the CopC family.</text>
</comment>
<evidence type="ECO:0000313" key="11">
    <source>
        <dbReference type="Proteomes" id="UP000030003"/>
    </source>
</evidence>
<evidence type="ECO:0000256" key="5">
    <source>
        <dbReference type="ARBA" id="ARBA00022764"/>
    </source>
</evidence>
<comment type="function">
    <text evidence="7">Involved in copper resistance.</text>
</comment>
<comment type="caution">
    <text evidence="10">The sequence shown here is derived from an EMBL/GenBank/DDBJ whole genome shotgun (WGS) entry which is preliminary data.</text>
</comment>
<evidence type="ECO:0000313" key="10">
    <source>
        <dbReference type="EMBL" id="KGO99858.1"/>
    </source>
</evidence>
<evidence type="ECO:0000256" key="2">
    <source>
        <dbReference type="ARBA" id="ARBA00010509"/>
    </source>
</evidence>
<dbReference type="GO" id="GO:0042597">
    <property type="term" value="C:periplasmic space"/>
    <property type="evidence" value="ECO:0007669"/>
    <property type="project" value="UniProtKB-SubCell"/>
</dbReference>
<dbReference type="InterPro" id="IPR007348">
    <property type="entry name" value="CopC_dom"/>
</dbReference>
<evidence type="ECO:0000256" key="8">
    <source>
        <dbReference type="SAM" id="SignalP"/>
    </source>
</evidence>
<dbReference type="InterPro" id="IPR032694">
    <property type="entry name" value="CopC/D"/>
</dbReference>
<dbReference type="InterPro" id="IPR047685">
    <property type="entry name" value="CopC-like"/>
</dbReference>
<dbReference type="SUPFAM" id="SSF81296">
    <property type="entry name" value="E set domains"/>
    <property type="match status" value="1"/>
</dbReference>
<dbReference type="Gene3D" id="2.60.40.1220">
    <property type="match status" value="1"/>
</dbReference>
<reference evidence="10 11" key="1">
    <citation type="submission" date="2013-08" db="EMBL/GenBank/DDBJ databases">
        <title>Genomic analysis of Lysobacter defluvii.</title>
        <authorList>
            <person name="Wang Q."/>
            <person name="Wang G."/>
        </authorList>
    </citation>
    <scope>NUCLEOTIDE SEQUENCE [LARGE SCALE GENOMIC DNA]</scope>
    <source>
        <strain evidence="10 11">IMMIB APB-9</strain>
    </source>
</reference>
<dbReference type="RefSeq" id="WP_027069587.1">
    <property type="nucleotide sequence ID" value="NZ_AUHT01000006.1"/>
</dbReference>
<evidence type="ECO:0000256" key="1">
    <source>
        <dbReference type="ARBA" id="ARBA00004418"/>
    </source>
</evidence>
<dbReference type="GO" id="GO:0005886">
    <property type="term" value="C:plasma membrane"/>
    <property type="evidence" value="ECO:0007669"/>
    <property type="project" value="TreeGrafter"/>
</dbReference>
<dbReference type="PANTHER" id="PTHR34820:SF4">
    <property type="entry name" value="INNER MEMBRANE PROTEIN YEBZ"/>
    <property type="match status" value="1"/>
</dbReference>
<dbReference type="eggNOG" id="COG2372">
    <property type="taxonomic scope" value="Bacteria"/>
</dbReference>
<evidence type="ECO:0000259" key="9">
    <source>
        <dbReference type="Pfam" id="PF04234"/>
    </source>
</evidence>
<dbReference type="InterPro" id="IPR014755">
    <property type="entry name" value="Cu-Rt/internalin_Ig-like"/>
</dbReference>
<dbReference type="PANTHER" id="PTHR34820">
    <property type="entry name" value="INNER MEMBRANE PROTEIN YEBZ"/>
    <property type="match status" value="1"/>
</dbReference>
<evidence type="ECO:0000256" key="7">
    <source>
        <dbReference type="RuleBase" id="RU369037"/>
    </source>
</evidence>
<dbReference type="GO" id="GO:0006825">
    <property type="term" value="P:copper ion transport"/>
    <property type="evidence" value="ECO:0007669"/>
    <property type="project" value="InterPro"/>
</dbReference>
<evidence type="ECO:0000256" key="4">
    <source>
        <dbReference type="ARBA" id="ARBA00022729"/>
    </source>
</evidence>
<keyword evidence="5 7" id="KW-0574">Periplasm</keyword>
<feature type="chain" id="PRO_5001973402" description="Copper resistance protein C" evidence="8">
    <location>
        <begin position="31"/>
        <end position="127"/>
    </location>
</feature>
<dbReference type="AlphaFoldDB" id="A0A0A0M9X5"/>
<sequence length="127" mass="13812">MKSSKFFLSSVLFLVLAAGQLSLQVAQAHAALQQSTPAADAVVSGPQEIDLVFNEKLLPRASRVEILMMHGSSTMPIENFNTEIINDGKTLRAKLSQPLTAGEYRVDYRAVGSDNHPMTGSFSFTVR</sequence>
<dbReference type="OrthoDB" id="9796814at2"/>
<feature type="domain" description="CopC" evidence="9">
    <location>
        <begin position="29"/>
        <end position="126"/>
    </location>
</feature>
<dbReference type="STRING" id="1385515.GCA_000423325_01170"/>
<accession>A0A0A0M9X5</accession>